<feature type="region of interest" description="Disordered" evidence="1">
    <location>
        <begin position="140"/>
        <end position="173"/>
    </location>
</feature>
<dbReference type="InterPro" id="IPR010982">
    <property type="entry name" value="Lambda_DNA-bd_dom_sf"/>
</dbReference>
<dbReference type="CDD" id="cd00093">
    <property type="entry name" value="HTH_XRE"/>
    <property type="match status" value="1"/>
</dbReference>
<dbReference type="SMART" id="SM00530">
    <property type="entry name" value="HTH_XRE"/>
    <property type="match status" value="1"/>
</dbReference>
<proteinExistence type="predicted"/>
<dbReference type="AlphaFoldDB" id="A0A2V3U788"/>
<evidence type="ECO:0000313" key="2">
    <source>
        <dbReference type="EMBL" id="PXW58656.1"/>
    </source>
</evidence>
<sequence length="173" mass="19404">MVGRIQLDEKTKKARQRGGLWLRRLREDAGLSQRDLAKLIDIDFYTFISQVEIGKGRIPPEKYSVWSKALNVDPHEFAINIVKYYNPFLYDLLFPAGGARNKAGASAKSPLLEIHGLQDEIRELQRLLGEKTLEIARLHERLTESETETAPPPDKASTGAGQGARPRGRKKGA</sequence>
<dbReference type="Gene3D" id="1.10.260.40">
    <property type="entry name" value="lambda repressor-like DNA-binding domains"/>
    <property type="match status" value="1"/>
</dbReference>
<gene>
    <name evidence="2" type="ORF">C7450_1052</name>
</gene>
<dbReference type="Pfam" id="PF01381">
    <property type="entry name" value="HTH_3"/>
    <property type="match status" value="1"/>
</dbReference>
<dbReference type="SUPFAM" id="SSF47413">
    <property type="entry name" value="lambda repressor-like DNA-binding domains"/>
    <property type="match status" value="1"/>
</dbReference>
<evidence type="ECO:0000313" key="3">
    <source>
        <dbReference type="Proteomes" id="UP000248021"/>
    </source>
</evidence>
<protein>
    <submittedName>
        <fullName evidence="2">Helix-turn-helix protein</fullName>
    </submittedName>
</protein>
<keyword evidence="3" id="KW-1185">Reference proteome</keyword>
<name>A0A2V3U788_9HYPH</name>
<evidence type="ECO:0000256" key="1">
    <source>
        <dbReference type="SAM" id="MobiDB-lite"/>
    </source>
</evidence>
<dbReference type="Proteomes" id="UP000248021">
    <property type="component" value="Unassembled WGS sequence"/>
</dbReference>
<comment type="caution">
    <text evidence="2">The sequence shown here is derived from an EMBL/GenBank/DDBJ whole genome shotgun (WGS) entry which is preliminary data.</text>
</comment>
<dbReference type="RefSeq" id="WP_110374751.1">
    <property type="nucleotide sequence ID" value="NZ_CAKNFM010000006.1"/>
</dbReference>
<dbReference type="PROSITE" id="PS50943">
    <property type="entry name" value="HTH_CROC1"/>
    <property type="match status" value="1"/>
</dbReference>
<reference evidence="2 3" key="1">
    <citation type="submission" date="2018-05" db="EMBL/GenBank/DDBJ databases">
        <title>Genomic Encyclopedia of Type Strains, Phase IV (KMG-IV): sequencing the most valuable type-strain genomes for metagenomic binning, comparative biology and taxonomic classification.</title>
        <authorList>
            <person name="Goeker M."/>
        </authorList>
    </citation>
    <scope>NUCLEOTIDE SEQUENCE [LARGE SCALE GENOMIC DNA]</scope>
    <source>
        <strain evidence="2 3">DSM 6462</strain>
    </source>
</reference>
<dbReference type="EMBL" id="QJJK01000005">
    <property type="protein sequence ID" value="PXW58656.1"/>
    <property type="molecule type" value="Genomic_DNA"/>
</dbReference>
<dbReference type="InterPro" id="IPR001387">
    <property type="entry name" value="Cro/C1-type_HTH"/>
</dbReference>
<organism evidence="2 3">
    <name type="scientific">Chelatococcus asaccharovorans</name>
    <dbReference type="NCBI Taxonomy" id="28210"/>
    <lineage>
        <taxon>Bacteria</taxon>
        <taxon>Pseudomonadati</taxon>
        <taxon>Pseudomonadota</taxon>
        <taxon>Alphaproteobacteria</taxon>
        <taxon>Hyphomicrobiales</taxon>
        <taxon>Chelatococcaceae</taxon>
        <taxon>Chelatococcus</taxon>
    </lineage>
</organism>
<dbReference type="OrthoDB" id="5462911at2"/>
<accession>A0A2V3U788</accession>
<dbReference type="GO" id="GO:0003677">
    <property type="term" value="F:DNA binding"/>
    <property type="evidence" value="ECO:0007669"/>
    <property type="project" value="InterPro"/>
</dbReference>